<comment type="caution">
    <text evidence="2">The sequence shown here is derived from an EMBL/GenBank/DDBJ whole genome shotgun (WGS) entry which is preliminary data.</text>
</comment>
<gene>
    <name evidence="2" type="ORF">BHE75_01064</name>
</gene>
<dbReference type="InterPro" id="IPR003347">
    <property type="entry name" value="JmjC_dom"/>
</dbReference>
<dbReference type="PROSITE" id="PS51184">
    <property type="entry name" value="JMJC"/>
    <property type="match status" value="1"/>
</dbReference>
<sequence>MAAIFDIDALPEVAAIARPADIAALVAAETPVVVKGLVDAWPAAAIGRRSPQQLNAYLKAMDRGAPGPVMEAPARGGGRFGYGPDMREFSFTRRQARIGETLDRMERLIGQPNAPFVAIQMLPLASHLPDFAAANPMPLLPGVMPLLWIGGPVRSQTHNDRDHNLACVIAGRRRFLLFPPDQVGNLYIGPPDRPPPLSLVDPEAPDLDRFPRFRAAMAAARVARLDPGDALFLPRYWWHHVTSLDPYNAMVNYWWGGAPAGIENPNDIFQAALLAIKELPDSERAYWRAMFDAHVFRAEDDAVAHIPPDLRGPLGPMRPGQRAALKQQLLAALARSP</sequence>
<reference evidence="2 3" key="1">
    <citation type="submission" date="2016-09" db="EMBL/GenBank/DDBJ databases">
        <title>Metabolic pathway, cell adaptation mechanisms and a novel monoxygenase revealed through proteogenomic-transcription analysis of a Sphingomonas haloaromaticamans strain degrading the fungicide ortho-phenylphenol.</title>
        <authorList>
            <person name="Perruchon C."/>
            <person name="Papadopoulou E.S."/>
            <person name="Rousidou C."/>
            <person name="Vasileiadis S."/>
            <person name="Tanou G."/>
            <person name="Amoutzias G."/>
            <person name="Molassiotis A."/>
            <person name="Karpouzas D.G."/>
        </authorList>
    </citation>
    <scope>NUCLEOTIDE SEQUENCE [LARGE SCALE GENOMIC DNA]</scope>
    <source>
        <strain evidence="2 3">P3</strain>
    </source>
</reference>
<dbReference type="EMBL" id="MIPT01000001">
    <property type="protein sequence ID" value="OHT19082.1"/>
    <property type="molecule type" value="Genomic_DNA"/>
</dbReference>
<dbReference type="Gene3D" id="2.60.120.10">
    <property type="entry name" value="Jelly Rolls"/>
    <property type="match status" value="1"/>
</dbReference>
<accession>A0A1S1HB88</accession>
<proteinExistence type="predicted"/>
<organism evidence="2 3">
    <name type="scientific">Edaphosphingomonas haloaromaticamans</name>
    <dbReference type="NCBI Taxonomy" id="653954"/>
    <lineage>
        <taxon>Bacteria</taxon>
        <taxon>Pseudomonadati</taxon>
        <taxon>Pseudomonadota</taxon>
        <taxon>Alphaproteobacteria</taxon>
        <taxon>Sphingomonadales</taxon>
        <taxon>Rhizorhabdaceae</taxon>
        <taxon>Edaphosphingomonas</taxon>
    </lineage>
</organism>
<dbReference type="Pfam" id="PF13621">
    <property type="entry name" value="Cupin_8"/>
    <property type="match status" value="1"/>
</dbReference>
<evidence type="ECO:0000259" key="1">
    <source>
        <dbReference type="PROSITE" id="PS51184"/>
    </source>
</evidence>
<name>A0A1S1HB88_9SPHN</name>
<protein>
    <recommendedName>
        <fullName evidence="1">JmjC domain-containing protein</fullName>
    </recommendedName>
</protein>
<keyword evidence="3" id="KW-1185">Reference proteome</keyword>
<evidence type="ECO:0000313" key="2">
    <source>
        <dbReference type="EMBL" id="OHT19082.1"/>
    </source>
</evidence>
<dbReference type="AlphaFoldDB" id="A0A1S1HB88"/>
<feature type="domain" description="JmjC" evidence="1">
    <location>
        <begin position="117"/>
        <end position="273"/>
    </location>
</feature>
<evidence type="ECO:0000313" key="3">
    <source>
        <dbReference type="Proteomes" id="UP000179467"/>
    </source>
</evidence>
<dbReference type="InterPro" id="IPR014710">
    <property type="entry name" value="RmlC-like_jellyroll"/>
</dbReference>
<dbReference type="PANTHER" id="PTHR12461:SF105">
    <property type="entry name" value="HYPOXIA-INDUCIBLE FACTOR 1-ALPHA INHIBITOR"/>
    <property type="match status" value="1"/>
</dbReference>
<dbReference type="SMART" id="SM00558">
    <property type="entry name" value="JmjC"/>
    <property type="match status" value="1"/>
</dbReference>
<dbReference type="PANTHER" id="PTHR12461">
    <property type="entry name" value="HYPOXIA-INDUCIBLE FACTOR 1 ALPHA INHIBITOR-RELATED"/>
    <property type="match status" value="1"/>
</dbReference>
<dbReference type="Proteomes" id="UP000179467">
    <property type="component" value="Unassembled WGS sequence"/>
</dbReference>
<dbReference type="InterPro" id="IPR041667">
    <property type="entry name" value="Cupin_8"/>
</dbReference>
<dbReference type="OrthoDB" id="479699at2"/>
<dbReference type="SUPFAM" id="SSF51197">
    <property type="entry name" value="Clavaminate synthase-like"/>
    <property type="match status" value="1"/>
</dbReference>